<dbReference type="Pfam" id="PF07985">
    <property type="entry name" value="SRR1"/>
    <property type="match status" value="1"/>
</dbReference>
<reference evidence="2" key="1">
    <citation type="journal article" date="2020" name="Stud. Mycol.">
        <title>101 Dothideomycetes genomes: a test case for predicting lifestyles and emergence of pathogens.</title>
        <authorList>
            <person name="Haridas S."/>
            <person name="Albert R."/>
            <person name="Binder M."/>
            <person name="Bloem J."/>
            <person name="Labutti K."/>
            <person name="Salamov A."/>
            <person name="Andreopoulos B."/>
            <person name="Baker S."/>
            <person name="Barry K."/>
            <person name="Bills G."/>
            <person name="Bluhm B."/>
            <person name="Cannon C."/>
            <person name="Castanera R."/>
            <person name="Culley D."/>
            <person name="Daum C."/>
            <person name="Ezra D."/>
            <person name="Gonzalez J."/>
            <person name="Henrissat B."/>
            <person name="Kuo A."/>
            <person name="Liang C."/>
            <person name="Lipzen A."/>
            <person name="Lutzoni F."/>
            <person name="Magnuson J."/>
            <person name="Mondo S."/>
            <person name="Nolan M."/>
            <person name="Ohm R."/>
            <person name="Pangilinan J."/>
            <person name="Park H.-J."/>
            <person name="Ramirez L."/>
            <person name="Alfaro M."/>
            <person name="Sun H."/>
            <person name="Tritt A."/>
            <person name="Yoshinaga Y."/>
            <person name="Zwiers L.-H."/>
            <person name="Turgeon B."/>
            <person name="Goodwin S."/>
            <person name="Spatafora J."/>
            <person name="Crous P."/>
            <person name="Grigoriev I."/>
        </authorList>
    </citation>
    <scope>NUCLEOTIDE SEQUENCE</scope>
    <source>
        <strain evidence="2">CBS 675.92</strain>
    </source>
</reference>
<accession>A0A6A5TN13</accession>
<dbReference type="AlphaFoldDB" id="A0A6A5TN13"/>
<keyword evidence="3" id="KW-1185">Reference proteome</keyword>
<evidence type="ECO:0000313" key="3">
    <source>
        <dbReference type="Proteomes" id="UP000800035"/>
    </source>
</evidence>
<dbReference type="OrthoDB" id="5230585at2759"/>
<dbReference type="PANTHER" id="PTHR42080">
    <property type="entry name" value="SRR1 DOMAIN-CONTAINING PROTEIN"/>
    <property type="match status" value="1"/>
</dbReference>
<evidence type="ECO:0000259" key="1">
    <source>
        <dbReference type="Pfam" id="PF07985"/>
    </source>
</evidence>
<gene>
    <name evidence="2" type="ORF">CC80DRAFT_551248</name>
</gene>
<protein>
    <recommendedName>
        <fullName evidence="1">SRR1-like domain-containing protein</fullName>
    </recommendedName>
</protein>
<feature type="domain" description="SRR1-like" evidence="1">
    <location>
        <begin position="148"/>
        <end position="291"/>
    </location>
</feature>
<organism evidence="2 3">
    <name type="scientific">Byssothecium circinans</name>
    <dbReference type="NCBI Taxonomy" id="147558"/>
    <lineage>
        <taxon>Eukaryota</taxon>
        <taxon>Fungi</taxon>
        <taxon>Dikarya</taxon>
        <taxon>Ascomycota</taxon>
        <taxon>Pezizomycotina</taxon>
        <taxon>Dothideomycetes</taxon>
        <taxon>Pleosporomycetidae</taxon>
        <taxon>Pleosporales</taxon>
        <taxon>Massarineae</taxon>
        <taxon>Massarinaceae</taxon>
        <taxon>Byssothecium</taxon>
    </lineage>
</organism>
<evidence type="ECO:0000313" key="2">
    <source>
        <dbReference type="EMBL" id="KAF1953604.1"/>
    </source>
</evidence>
<proteinExistence type="predicted"/>
<dbReference type="EMBL" id="ML977003">
    <property type="protein sequence ID" value="KAF1953604.1"/>
    <property type="molecule type" value="Genomic_DNA"/>
</dbReference>
<dbReference type="Proteomes" id="UP000800035">
    <property type="component" value="Unassembled WGS sequence"/>
</dbReference>
<dbReference type="PANTHER" id="PTHR42080:SF1">
    <property type="entry name" value="SRR1-LIKE DOMAIN-CONTAINING PROTEIN"/>
    <property type="match status" value="1"/>
</dbReference>
<name>A0A6A5TN13_9PLEO</name>
<dbReference type="InterPro" id="IPR012942">
    <property type="entry name" value="SRR1-like"/>
</dbReference>
<sequence>MSRVGAPTNLKGKDLHKWLQDPNNPPMYTLDLFHYWQQRFIPIHYFADQQPVSVNKRDVYGIETEVIVRGTLKDVVLCDTQQLAFPERSLEPEYTSEWKGAIIGLKERNLKPWKEYLPEKCCMFNGRDAMLVKMYENWQESDFYQKLKAHLEKYGNEMEEVRTVLCFGLGPLKLEQASAEEMEDHVARAFLQHTAAFLIRSTLEEVQGMGDIRVGVQDPLYCGKCKELLYTKYKCDMMESPTGFEYIYNQNAFIVTKSPTAPVRQIVGDLTVGFGGPAGILCDRIDEDYDVQYPFHDPPSGRLYKFKKENEELELLLDDTGATVEFEGFTLPGQVFEKVGLYLKKKRA</sequence>